<sequence length="338" mass="34448">MTVRSRDPLAAARSAVLILLFCSVAVAAWTVVEAPGLGPATEAVSWIVVLLLATAAAVHHLVPPGRLDRLGAGAVTALGGVLLVCLLRVLTDDTSAAAHAFLTFPVLWAASHLCGGGVVLVTGVALAVDAGTVLLLVPVEQALTDAVFSGAVLVVLAVVLHRAADRQARLVAALREQAGVDALTGLVNRRVFTEALCSAPAGPGTALVLIDVDAFKAINDVHGHPVGDEVLVHLTAVLREQVRCEDAVLSRLGGDELAVLLRRCSAEVAARRAGALLDAVRSAPLTLPDGTRLPVSISVGVAHLPARAGGGHSLYTAADAALYDAKRAGRGRVAVAPA</sequence>
<evidence type="ECO:0000313" key="4">
    <source>
        <dbReference type="Proteomes" id="UP000198373"/>
    </source>
</evidence>
<dbReference type="NCBIfam" id="TIGR00254">
    <property type="entry name" value="GGDEF"/>
    <property type="match status" value="1"/>
</dbReference>
<evidence type="ECO:0000313" key="3">
    <source>
        <dbReference type="EMBL" id="SNS13114.1"/>
    </source>
</evidence>
<dbReference type="InterPro" id="IPR043128">
    <property type="entry name" value="Rev_trsase/Diguanyl_cyclase"/>
</dbReference>
<feature type="transmembrane region" description="Helical" evidence="1">
    <location>
        <begin position="43"/>
        <end position="63"/>
    </location>
</feature>
<feature type="transmembrane region" description="Helical" evidence="1">
    <location>
        <begin position="143"/>
        <end position="160"/>
    </location>
</feature>
<keyword evidence="1" id="KW-0472">Membrane</keyword>
<dbReference type="Pfam" id="PF00990">
    <property type="entry name" value="GGDEF"/>
    <property type="match status" value="1"/>
</dbReference>
<keyword evidence="4" id="KW-1185">Reference proteome</keyword>
<dbReference type="CDD" id="cd01949">
    <property type="entry name" value="GGDEF"/>
    <property type="match status" value="1"/>
</dbReference>
<name>A0A239C153_9ACTN</name>
<dbReference type="Proteomes" id="UP000198373">
    <property type="component" value="Unassembled WGS sequence"/>
</dbReference>
<dbReference type="SUPFAM" id="SSF55073">
    <property type="entry name" value="Nucleotide cyclase"/>
    <property type="match status" value="1"/>
</dbReference>
<dbReference type="GO" id="GO:0052621">
    <property type="term" value="F:diguanylate cyclase activity"/>
    <property type="evidence" value="ECO:0007669"/>
    <property type="project" value="TreeGrafter"/>
</dbReference>
<keyword evidence="1" id="KW-1133">Transmembrane helix</keyword>
<feature type="transmembrane region" description="Helical" evidence="1">
    <location>
        <begin position="70"/>
        <end position="90"/>
    </location>
</feature>
<dbReference type="GO" id="GO:0043709">
    <property type="term" value="P:cell adhesion involved in single-species biofilm formation"/>
    <property type="evidence" value="ECO:0007669"/>
    <property type="project" value="TreeGrafter"/>
</dbReference>
<protein>
    <submittedName>
        <fullName evidence="3">Diguanylate cyclase (GGDEF) domain-containing protein</fullName>
    </submittedName>
</protein>
<evidence type="ECO:0000256" key="1">
    <source>
        <dbReference type="SAM" id="Phobius"/>
    </source>
</evidence>
<dbReference type="InterPro" id="IPR029787">
    <property type="entry name" value="Nucleotide_cyclase"/>
</dbReference>
<proteinExistence type="predicted"/>
<organism evidence="3 4">
    <name type="scientific">Geodermatophilus pulveris</name>
    <dbReference type="NCBI Taxonomy" id="1564159"/>
    <lineage>
        <taxon>Bacteria</taxon>
        <taxon>Bacillati</taxon>
        <taxon>Actinomycetota</taxon>
        <taxon>Actinomycetes</taxon>
        <taxon>Geodermatophilales</taxon>
        <taxon>Geodermatophilaceae</taxon>
        <taxon>Geodermatophilus</taxon>
    </lineage>
</organism>
<dbReference type="OrthoDB" id="23692at2"/>
<dbReference type="PANTHER" id="PTHR45138:SF9">
    <property type="entry name" value="DIGUANYLATE CYCLASE DGCM-RELATED"/>
    <property type="match status" value="1"/>
</dbReference>
<dbReference type="PROSITE" id="PS50887">
    <property type="entry name" value="GGDEF"/>
    <property type="match status" value="1"/>
</dbReference>
<dbReference type="GO" id="GO:1902201">
    <property type="term" value="P:negative regulation of bacterial-type flagellum-dependent cell motility"/>
    <property type="evidence" value="ECO:0007669"/>
    <property type="project" value="TreeGrafter"/>
</dbReference>
<dbReference type="InterPro" id="IPR050469">
    <property type="entry name" value="Diguanylate_Cyclase"/>
</dbReference>
<dbReference type="GO" id="GO:0005886">
    <property type="term" value="C:plasma membrane"/>
    <property type="evidence" value="ECO:0007669"/>
    <property type="project" value="TreeGrafter"/>
</dbReference>
<dbReference type="Gene3D" id="3.30.70.270">
    <property type="match status" value="1"/>
</dbReference>
<dbReference type="AlphaFoldDB" id="A0A239C153"/>
<dbReference type="InterPro" id="IPR000160">
    <property type="entry name" value="GGDEF_dom"/>
</dbReference>
<dbReference type="PANTHER" id="PTHR45138">
    <property type="entry name" value="REGULATORY COMPONENTS OF SENSORY TRANSDUCTION SYSTEM"/>
    <property type="match status" value="1"/>
</dbReference>
<accession>A0A239C153</accession>
<evidence type="ECO:0000259" key="2">
    <source>
        <dbReference type="PROSITE" id="PS50887"/>
    </source>
</evidence>
<dbReference type="RefSeq" id="WP_089304372.1">
    <property type="nucleotide sequence ID" value="NZ_FZOO01000002.1"/>
</dbReference>
<dbReference type="EMBL" id="FZOO01000002">
    <property type="protein sequence ID" value="SNS13114.1"/>
    <property type="molecule type" value="Genomic_DNA"/>
</dbReference>
<dbReference type="SMART" id="SM00267">
    <property type="entry name" value="GGDEF"/>
    <property type="match status" value="1"/>
</dbReference>
<gene>
    <name evidence="3" type="ORF">SAMN06893096_102153</name>
</gene>
<feature type="domain" description="GGDEF" evidence="2">
    <location>
        <begin position="203"/>
        <end position="338"/>
    </location>
</feature>
<reference evidence="4" key="1">
    <citation type="submission" date="2017-06" db="EMBL/GenBank/DDBJ databases">
        <authorList>
            <person name="Varghese N."/>
            <person name="Submissions S."/>
        </authorList>
    </citation>
    <scope>NUCLEOTIDE SEQUENCE [LARGE SCALE GENOMIC DNA]</scope>
    <source>
        <strain evidence="4">DSM 46839</strain>
    </source>
</reference>
<keyword evidence="1" id="KW-0812">Transmembrane</keyword>